<sequence length="410" mass="45397">MLNRSRLFERIDEATQNGNSPSTGVLLLRVDRFHELCGFLGYEIGDALCDEVRERLCGALRESDWLVPVGDCDVAVVLSGLISPNHAALAAQRLLREFELPFESDGRSIKLQAHVGYSVFPLHGQRPEDLCRGAERALAIARSSGIDWAMADESEDEAALYQDLRHALMENLLHVHFQPVIELKQGRLVGVEALARWDCPRRGSIRPDRFITLAEQTGLAGELTRWSVNAALREHARLRALDPDLRCSINLSSKAFPQAGLVEQILDAVALWDTPPASVVLEVTETAMMENPELSARVLQRLDHAGLRIAIDDFGKGYSSLSYLKHFPVRELKIDQSFVRDAGSDPRSARLVSSMVELAHHLGMEAVAEGIEAEGSATLLREMGCDRAQGYHLGRPMPTESLLDLLRKTA</sequence>
<dbReference type="InterPro" id="IPR001633">
    <property type="entry name" value="EAL_dom"/>
</dbReference>
<dbReference type="PANTHER" id="PTHR33121">
    <property type="entry name" value="CYCLIC DI-GMP PHOSPHODIESTERASE PDEF"/>
    <property type="match status" value="1"/>
</dbReference>
<dbReference type="CDD" id="cd01948">
    <property type="entry name" value="EAL"/>
    <property type="match status" value="1"/>
</dbReference>
<accession>A0A5C8KX25</accession>
<dbReference type="Gene3D" id="3.30.70.270">
    <property type="match status" value="1"/>
</dbReference>
<evidence type="ECO:0000313" key="4">
    <source>
        <dbReference type="Proteomes" id="UP000321248"/>
    </source>
</evidence>
<dbReference type="SUPFAM" id="SSF55073">
    <property type="entry name" value="Nucleotide cyclase"/>
    <property type="match status" value="1"/>
</dbReference>
<dbReference type="InterPro" id="IPR050706">
    <property type="entry name" value="Cyclic-di-GMP_PDE-like"/>
</dbReference>
<dbReference type="PROSITE" id="PS50883">
    <property type="entry name" value="EAL"/>
    <property type="match status" value="1"/>
</dbReference>
<comment type="caution">
    <text evidence="3">The sequence shown here is derived from an EMBL/GenBank/DDBJ whole genome shotgun (WGS) entry which is preliminary data.</text>
</comment>
<evidence type="ECO:0000259" key="2">
    <source>
        <dbReference type="PROSITE" id="PS50887"/>
    </source>
</evidence>
<dbReference type="EMBL" id="VRTS01000003">
    <property type="protein sequence ID" value="TXK64374.1"/>
    <property type="molecule type" value="Genomic_DNA"/>
</dbReference>
<protein>
    <submittedName>
        <fullName evidence="3">EAL domain-containing protein</fullName>
    </submittedName>
</protein>
<dbReference type="OrthoDB" id="9812358at2"/>
<dbReference type="Pfam" id="PF00563">
    <property type="entry name" value="EAL"/>
    <property type="match status" value="1"/>
</dbReference>
<name>A0A5C8KX25_9GAMM</name>
<feature type="domain" description="GGDEF" evidence="2">
    <location>
        <begin position="21"/>
        <end position="154"/>
    </location>
</feature>
<dbReference type="RefSeq" id="WP_147891186.1">
    <property type="nucleotide sequence ID" value="NZ_VRTS01000003.1"/>
</dbReference>
<dbReference type="GO" id="GO:0071111">
    <property type="term" value="F:cyclic-guanylate-specific phosphodiesterase activity"/>
    <property type="evidence" value="ECO:0007669"/>
    <property type="project" value="InterPro"/>
</dbReference>
<dbReference type="SMART" id="SM00267">
    <property type="entry name" value="GGDEF"/>
    <property type="match status" value="1"/>
</dbReference>
<dbReference type="InterPro" id="IPR035919">
    <property type="entry name" value="EAL_sf"/>
</dbReference>
<evidence type="ECO:0000259" key="1">
    <source>
        <dbReference type="PROSITE" id="PS50883"/>
    </source>
</evidence>
<feature type="domain" description="EAL" evidence="1">
    <location>
        <begin position="157"/>
        <end position="410"/>
    </location>
</feature>
<dbReference type="SMART" id="SM00052">
    <property type="entry name" value="EAL"/>
    <property type="match status" value="1"/>
</dbReference>
<dbReference type="SUPFAM" id="SSF141868">
    <property type="entry name" value="EAL domain-like"/>
    <property type="match status" value="1"/>
</dbReference>
<dbReference type="AlphaFoldDB" id="A0A5C8KX25"/>
<dbReference type="InterPro" id="IPR043128">
    <property type="entry name" value="Rev_trsase/Diguanyl_cyclase"/>
</dbReference>
<dbReference type="InterPro" id="IPR029787">
    <property type="entry name" value="Nucleotide_cyclase"/>
</dbReference>
<proteinExistence type="predicted"/>
<gene>
    <name evidence="3" type="ORF">FU658_05605</name>
</gene>
<dbReference type="InterPro" id="IPR000160">
    <property type="entry name" value="GGDEF_dom"/>
</dbReference>
<organism evidence="3 4">
    <name type="scientific">Alkalisalibacterium limincola</name>
    <dbReference type="NCBI Taxonomy" id="2699169"/>
    <lineage>
        <taxon>Bacteria</taxon>
        <taxon>Pseudomonadati</taxon>
        <taxon>Pseudomonadota</taxon>
        <taxon>Gammaproteobacteria</taxon>
        <taxon>Lysobacterales</taxon>
        <taxon>Lysobacteraceae</taxon>
        <taxon>Alkalisalibacterium</taxon>
    </lineage>
</organism>
<dbReference type="Proteomes" id="UP000321248">
    <property type="component" value="Unassembled WGS sequence"/>
</dbReference>
<dbReference type="PROSITE" id="PS50887">
    <property type="entry name" value="GGDEF"/>
    <property type="match status" value="1"/>
</dbReference>
<dbReference type="Pfam" id="PF00990">
    <property type="entry name" value="GGDEF"/>
    <property type="match status" value="1"/>
</dbReference>
<keyword evidence="4" id="KW-1185">Reference proteome</keyword>
<dbReference type="Gene3D" id="3.20.20.450">
    <property type="entry name" value="EAL domain"/>
    <property type="match status" value="1"/>
</dbReference>
<reference evidence="3 4" key="1">
    <citation type="submission" date="2019-08" db="EMBL/GenBank/DDBJ databases">
        <authorList>
            <person name="Karlyshev A.V."/>
        </authorList>
    </citation>
    <scope>NUCLEOTIDE SEQUENCE [LARGE SCALE GENOMIC DNA]</scope>
    <source>
        <strain evidence="3 4">Alg18-2.2</strain>
    </source>
</reference>
<dbReference type="PANTHER" id="PTHR33121:SF70">
    <property type="entry name" value="SIGNALING PROTEIN YKOW"/>
    <property type="match status" value="1"/>
</dbReference>
<dbReference type="NCBIfam" id="TIGR00254">
    <property type="entry name" value="GGDEF"/>
    <property type="match status" value="1"/>
</dbReference>
<evidence type="ECO:0000313" key="3">
    <source>
        <dbReference type="EMBL" id="TXK64374.1"/>
    </source>
</evidence>